<dbReference type="Proteomes" id="UP001644750">
    <property type="component" value="Unassembled WGS sequence"/>
</dbReference>
<gene>
    <name evidence="1" type="ORF">G5A72_04405</name>
</gene>
<proteinExistence type="predicted"/>
<sequence length="73" mass="8667">MSNSSVKKQSYNVPLWVKPNLSIKEASVYSRIPTSKLYEITEEQDCTFVLWIGSRRMIKRKAFEEYIEKQYSI</sequence>
<reference evidence="1 2" key="1">
    <citation type="journal article" date="2020" name="Cell Host Microbe">
        <title>Functional and Genomic Variation between Human-Derived Isolates of Lachnospiraceae Reveals Inter- and Intra-Species Diversity.</title>
        <authorList>
            <person name="Sorbara M.T."/>
            <person name="Littmann E.R."/>
            <person name="Fontana E."/>
            <person name="Moody T.U."/>
            <person name="Kohout C.E."/>
            <person name="Gjonbalaj M."/>
            <person name="Eaton V."/>
            <person name="Seok R."/>
            <person name="Leiner I.M."/>
            <person name="Pamer E.G."/>
        </authorList>
    </citation>
    <scope>NUCLEOTIDE SEQUENCE [LARGE SCALE GENOMIC DNA]</scope>
    <source>
        <strain evidence="1 2">MSK.14.57</strain>
    </source>
</reference>
<dbReference type="InterPro" id="IPR015122">
    <property type="entry name" value="Tn916-Xis"/>
</dbReference>
<protein>
    <submittedName>
        <fullName evidence="1">Helix-turn-helix domain-containing protein</fullName>
    </submittedName>
</protein>
<name>A0ABX2HVR0_ANAHA</name>
<dbReference type="EMBL" id="JAAITB010000007">
    <property type="protein sequence ID" value="NSJ78841.1"/>
    <property type="molecule type" value="Genomic_DNA"/>
</dbReference>
<accession>A0ABX2HVR0</accession>
<evidence type="ECO:0000313" key="2">
    <source>
        <dbReference type="Proteomes" id="UP001644750"/>
    </source>
</evidence>
<dbReference type="Gene3D" id="3.90.105.50">
    <property type="match status" value="1"/>
</dbReference>
<comment type="caution">
    <text evidence="1">The sequence shown here is derived from an EMBL/GenBank/DDBJ whole genome shotgun (WGS) entry which is preliminary data.</text>
</comment>
<dbReference type="Pfam" id="PF09035">
    <property type="entry name" value="Tn916-Xis"/>
    <property type="match status" value="1"/>
</dbReference>
<organism evidence="1 2">
    <name type="scientific">Anaerostipes hadrus</name>
    <dbReference type="NCBI Taxonomy" id="649756"/>
    <lineage>
        <taxon>Bacteria</taxon>
        <taxon>Bacillati</taxon>
        <taxon>Bacillota</taxon>
        <taxon>Clostridia</taxon>
        <taxon>Lachnospirales</taxon>
        <taxon>Lachnospiraceae</taxon>
        <taxon>Anaerostipes</taxon>
    </lineage>
</organism>
<keyword evidence="2" id="KW-1185">Reference proteome</keyword>
<evidence type="ECO:0000313" key="1">
    <source>
        <dbReference type="EMBL" id="NSJ78841.1"/>
    </source>
</evidence>
<dbReference type="InterPro" id="IPR038148">
    <property type="entry name" value="Tn1545/Tn916_Xis"/>
</dbReference>